<proteinExistence type="predicted"/>
<dbReference type="Proteomes" id="UP000663868">
    <property type="component" value="Unassembled WGS sequence"/>
</dbReference>
<protein>
    <submittedName>
        <fullName evidence="1">Uncharacterized protein</fullName>
    </submittedName>
</protein>
<comment type="caution">
    <text evidence="1">The sequence shown here is derived from an EMBL/GenBank/DDBJ whole genome shotgun (WGS) entry which is preliminary data.</text>
</comment>
<sequence length="36" mass="4326">RIETACRTAYLTSKEEMKRPSIVYNGFKWLKSRFQS</sequence>
<evidence type="ECO:0000313" key="2">
    <source>
        <dbReference type="EMBL" id="CAF4308013.1"/>
    </source>
</evidence>
<feature type="non-terminal residue" evidence="1">
    <location>
        <position position="1"/>
    </location>
</feature>
<evidence type="ECO:0000313" key="1">
    <source>
        <dbReference type="EMBL" id="CAF1504419.1"/>
    </source>
</evidence>
<accession>A0A815TDH0</accession>
<dbReference type="AlphaFoldDB" id="A0A815TDH0"/>
<reference evidence="1" key="1">
    <citation type="submission" date="2021-02" db="EMBL/GenBank/DDBJ databases">
        <authorList>
            <person name="Nowell W R."/>
        </authorList>
    </citation>
    <scope>NUCLEOTIDE SEQUENCE</scope>
</reference>
<evidence type="ECO:0000313" key="3">
    <source>
        <dbReference type="Proteomes" id="UP000663860"/>
    </source>
</evidence>
<gene>
    <name evidence="1" type="ORF">IZO911_LOCUS45162</name>
    <name evidence="2" type="ORF">KXQ929_LOCUS45912</name>
</gene>
<organism evidence="1 3">
    <name type="scientific">Adineta steineri</name>
    <dbReference type="NCBI Taxonomy" id="433720"/>
    <lineage>
        <taxon>Eukaryota</taxon>
        <taxon>Metazoa</taxon>
        <taxon>Spiralia</taxon>
        <taxon>Gnathifera</taxon>
        <taxon>Rotifera</taxon>
        <taxon>Eurotatoria</taxon>
        <taxon>Bdelloidea</taxon>
        <taxon>Adinetida</taxon>
        <taxon>Adinetidae</taxon>
        <taxon>Adineta</taxon>
    </lineage>
</organism>
<name>A0A815TDH0_9BILA</name>
<dbReference type="Proteomes" id="UP000663860">
    <property type="component" value="Unassembled WGS sequence"/>
</dbReference>
<dbReference type="EMBL" id="CAJNOE010003607">
    <property type="protein sequence ID" value="CAF1504419.1"/>
    <property type="molecule type" value="Genomic_DNA"/>
</dbReference>
<dbReference type="EMBL" id="CAJOBB010014708">
    <property type="protein sequence ID" value="CAF4308013.1"/>
    <property type="molecule type" value="Genomic_DNA"/>
</dbReference>